<proteinExistence type="predicted"/>
<feature type="domain" description="Oxidoreductase molybdopterin-binding" evidence="2">
    <location>
        <begin position="73"/>
        <end position="210"/>
    </location>
</feature>
<feature type="signal peptide" evidence="1">
    <location>
        <begin position="1"/>
        <end position="25"/>
    </location>
</feature>
<protein>
    <submittedName>
        <fullName evidence="3">Molybdopterin-dependent oxidoreductase</fullName>
    </submittedName>
</protein>
<dbReference type="SUPFAM" id="SSF56524">
    <property type="entry name" value="Oxidoreductase molybdopterin-binding domain"/>
    <property type="match status" value="1"/>
</dbReference>
<gene>
    <name evidence="3" type="ORF">HY912_00150</name>
</gene>
<dbReference type="EMBL" id="JACRDE010000005">
    <property type="protein sequence ID" value="MBI5247879.1"/>
    <property type="molecule type" value="Genomic_DNA"/>
</dbReference>
<dbReference type="Pfam" id="PF00174">
    <property type="entry name" value="Oxidored_molyb"/>
    <property type="match status" value="1"/>
</dbReference>
<evidence type="ECO:0000313" key="4">
    <source>
        <dbReference type="Proteomes" id="UP000807825"/>
    </source>
</evidence>
<evidence type="ECO:0000313" key="3">
    <source>
        <dbReference type="EMBL" id="MBI5247879.1"/>
    </source>
</evidence>
<dbReference type="InterPro" id="IPR036374">
    <property type="entry name" value="OxRdtase_Mopterin-bd_sf"/>
</dbReference>
<keyword evidence="1" id="KW-0732">Signal</keyword>
<dbReference type="Proteomes" id="UP000807825">
    <property type="component" value="Unassembled WGS sequence"/>
</dbReference>
<dbReference type="AlphaFoldDB" id="A0A9D6UXT2"/>
<sequence length="216" mass="24413">MFSRRSFLLYVLGAHVLLKMETAWANVQQTIIPKGARLEDLVNKNPAELDTSDLDITPIENFGVMGLEDYEASLEKWRLIVDGNVAEPLTLSYLEVMSLSPLEKTVLLICPGVFAYNGLWKGVSIKELLSKARLKSDNGYVTIRGPEGNYEKVEKFSLPEVLKDQVFLAYEVNGVVLPKKHGFPLRVVAQNHYGSEWVKYVYRVTVHQETPPESRS</sequence>
<reference evidence="3" key="1">
    <citation type="submission" date="2020-07" db="EMBL/GenBank/DDBJ databases">
        <title>Huge and variable diversity of episymbiotic CPR bacteria and DPANN archaea in groundwater ecosystems.</title>
        <authorList>
            <person name="He C.Y."/>
            <person name="Keren R."/>
            <person name="Whittaker M."/>
            <person name="Farag I.F."/>
            <person name="Doudna J."/>
            <person name="Cate J.H.D."/>
            <person name="Banfield J.F."/>
        </authorList>
    </citation>
    <scope>NUCLEOTIDE SEQUENCE</scope>
    <source>
        <strain evidence="3">NC_groundwater_1664_Pr3_B-0.1um_52_9</strain>
    </source>
</reference>
<organism evidence="3 4">
    <name type="scientific">Desulfomonile tiedjei</name>
    <dbReference type="NCBI Taxonomy" id="2358"/>
    <lineage>
        <taxon>Bacteria</taxon>
        <taxon>Pseudomonadati</taxon>
        <taxon>Thermodesulfobacteriota</taxon>
        <taxon>Desulfomonilia</taxon>
        <taxon>Desulfomonilales</taxon>
        <taxon>Desulfomonilaceae</taxon>
        <taxon>Desulfomonile</taxon>
    </lineage>
</organism>
<dbReference type="Gene3D" id="3.90.420.10">
    <property type="entry name" value="Oxidoreductase, molybdopterin-binding domain"/>
    <property type="match status" value="1"/>
</dbReference>
<accession>A0A9D6UXT2</accession>
<name>A0A9D6UXT2_9BACT</name>
<dbReference type="PANTHER" id="PTHR43032:SF2">
    <property type="entry name" value="BLL0505 PROTEIN"/>
    <property type="match status" value="1"/>
</dbReference>
<evidence type="ECO:0000259" key="2">
    <source>
        <dbReference type="Pfam" id="PF00174"/>
    </source>
</evidence>
<feature type="chain" id="PRO_5039589684" evidence="1">
    <location>
        <begin position="26"/>
        <end position="216"/>
    </location>
</feature>
<evidence type="ECO:0000256" key="1">
    <source>
        <dbReference type="SAM" id="SignalP"/>
    </source>
</evidence>
<dbReference type="CDD" id="cd00321">
    <property type="entry name" value="SO_family_Moco"/>
    <property type="match status" value="1"/>
</dbReference>
<dbReference type="InterPro" id="IPR000572">
    <property type="entry name" value="OxRdtase_Mopterin-bd_dom"/>
</dbReference>
<dbReference type="PANTHER" id="PTHR43032">
    <property type="entry name" value="PROTEIN-METHIONINE-SULFOXIDE REDUCTASE"/>
    <property type="match status" value="1"/>
</dbReference>
<comment type="caution">
    <text evidence="3">The sequence shown here is derived from an EMBL/GenBank/DDBJ whole genome shotgun (WGS) entry which is preliminary data.</text>
</comment>